<dbReference type="Gene3D" id="3.40.50.1820">
    <property type="entry name" value="alpha/beta hydrolase"/>
    <property type="match status" value="1"/>
</dbReference>
<dbReference type="GO" id="GO:0004177">
    <property type="term" value="F:aminopeptidase activity"/>
    <property type="evidence" value="ECO:0007669"/>
    <property type="project" value="UniProtKB-EC"/>
</dbReference>
<dbReference type="GO" id="GO:0006508">
    <property type="term" value="P:proteolysis"/>
    <property type="evidence" value="ECO:0007669"/>
    <property type="project" value="InterPro"/>
</dbReference>
<dbReference type="AlphaFoldDB" id="A0AAJ0D949"/>
<evidence type="ECO:0000259" key="1">
    <source>
        <dbReference type="Pfam" id="PF00561"/>
    </source>
</evidence>
<comment type="caution">
    <text evidence="2">The sequence shown here is derived from an EMBL/GenBank/DDBJ whole genome shotgun (WGS) entry which is preliminary data.</text>
</comment>
<dbReference type="EMBL" id="JAWDJX010000039">
    <property type="protein sequence ID" value="KAK3049515.1"/>
    <property type="molecule type" value="Genomic_DNA"/>
</dbReference>
<dbReference type="SUPFAM" id="SSF53474">
    <property type="entry name" value="alpha/beta-Hydrolases"/>
    <property type="match status" value="1"/>
</dbReference>
<dbReference type="PANTHER" id="PTHR43722">
    <property type="entry name" value="PROLINE IMINOPEPTIDASE"/>
    <property type="match status" value="1"/>
</dbReference>
<dbReference type="Pfam" id="PF00561">
    <property type="entry name" value="Abhydrolase_1"/>
    <property type="match status" value="1"/>
</dbReference>
<organism evidence="2 3">
    <name type="scientific">Extremus antarcticus</name>
    <dbReference type="NCBI Taxonomy" id="702011"/>
    <lineage>
        <taxon>Eukaryota</taxon>
        <taxon>Fungi</taxon>
        <taxon>Dikarya</taxon>
        <taxon>Ascomycota</taxon>
        <taxon>Pezizomycotina</taxon>
        <taxon>Dothideomycetes</taxon>
        <taxon>Dothideomycetidae</taxon>
        <taxon>Mycosphaerellales</taxon>
        <taxon>Extremaceae</taxon>
        <taxon>Extremus</taxon>
    </lineage>
</organism>
<gene>
    <name evidence="2" type="ORF">LTR09_009182</name>
</gene>
<dbReference type="InterPro" id="IPR029058">
    <property type="entry name" value="AB_hydrolase_fold"/>
</dbReference>
<sequence length="251" mass="28613">MANSSDPFDSGYLQVDDLHTVYYEQHGQPDGKPVIFLHGGPGGQISNANTIFFDLDIFRVNTTQLLVQDIELIRQHVNVDQWHIVFGGSWGSALSLVYAETHPQAVKSLILRGVWTARTAELEFSRGTNVSAQYERFVNHLPRQDRADPIAGYYRLMQSSDLELKKAAAREWNRWDLTIGALYDPPNAYEKLEDDKRCLIHAMLETHYFVHGGFLEEGQLLREENIGRIRHLTVSSSFEYSGWDDPLTSCI</sequence>
<protein>
    <recommendedName>
        <fullName evidence="1">AB hydrolase-1 domain-containing protein</fullName>
    </recommendedName>
</protein>
<dbReference type="InterPro" id="IPR000073">
    <property type="entry name" value="AB_hydrolase_1"/>
</dbReference>
<dbReference type="InterPro" id="IPR005944">
    <property type="entry name" value="Pro_iminopeptidase"/>
</dbReference>
<keyword evidence="3" id="KW-1185">Reference proteome</keyword>
<feature type="domain" description="AB hydrolase-1" evidence="1">
    <location>
        <begin position="66"/>
        <end position="176"/>
    </location>
</feature>
<name>A0AAJ0D949_9PEZI</name>
<dbReference type="GO" id="GO:0005737">
    <property type="term" value="C:cytoplasm"/>
    <property type="evidence" value="ECO:0007669"/>
    <property type="project" value="InterPro"/>
</dbReference>
<reference evidence="2" key="1">
    <citation type="submission" date="2023-04" db="EMBL/GenBank/DDBJ databases">
        <title>Black Yeasts Isolated from many extreme environments.</title>
        <authorList>
            <person name="Coleine C."/>
            <person name="Stajich J.E."/>
            <person name="Selbmann L."/>
        </authorList>
    </citation>
    <scope>NUCLEOTIDE SEQUENCE</scope>
    <source>
        <strain evidence="2">CCFEE 5312</strain>
    </source>
</reference>
<proteinExistence type="predicted"/>
<accession>A0AAJ0D949</accession>
<evidence type="ECO:0000313" key="3">
    <source>
        <dbReference type="Proteomes" id="UP001271007"/>
    </source>
</evidence>
<dbReference type="Proteomes" id="UP001271007">
    <property type="component" value="Unassembled WGS sequence"/>
</dbReference>
<dbReference type="PANTHER" id="PTHR43722:SF1">
    <property type="entry name" value="PROLINE IMINOPEPTIDASE"/>
    <property type="match status" value="1"/>
</dbReference>
<evidence type="ECO:0000313" key="2">
    <source>
        <dbReference type="EMBL" id="KAK3049515.1"/>
    </source>
</evidence>